<dbReference type="PANTHER" id="PTHR24559">
    <property type="entry name" value="TRANSPOSON TY3-I GAG-POL POLYPROTEIN"/>
    <property type="match status" value="1"/>
</dbReference>
<evidence type="ECO:0000313" key="1">
    <source>
        <dbReference type="EMBL" id="GFN77413.1"/>
    </source>
</evidence>
<sequence>MLDPHPMLPPADVFRGMENDMNFSKIDLSKGYWQLSVRQEKIAKTAFITMHRHCEFLRMPLGVMNSGATLTCSAKMLLRGMDYVVDYLGDLLVHT</sequence>
<name>A0AAV3Y346_9GAST</name>
<gene>
    <name evidence="1" type="ORF">PoB_000391900</name>
</gene>
<dbReference type="PANTHER" id="PTHR24559:SF444">
    <property type="entry name" value="REVERSE TRANSCRIPTASE DOMAIN-CONTAINING PROTEIN"/>
    <property type="match status" value="1"/>
</dbReference>
<dbReference type="InterPro" id="IPR043128">
    <property type="entry name" value="Rev_trsase/Diguanyl_cyclase"/>
</dbReference>
<protein>
    <submittedName>
        <fullName evidence="1">Pol polyprotein</fullName>
    </submittedName>
</protein>
<evidence type="ECO:0000313" key="2">
    <source>
        <dbReference type="Proteomes" id="UP000735302"/>
    </source>
</evidence>
<dbReference type="InterPro" id="IPR053134">
    <property type="entry name" value="RNA-dir_DNA_polymerase"/>
</dbReference>
<accession>A0AAV3Y346</accession>
<reference evidence="1 2" key="1">
    <citation type="journal article" date="2021" name="Elife">
        <title>Chloroplast acquisition without the gene transfer in kleptoplastic sea slugs, Plakobranchus ocellatus.</title>
        <authorList>
            <person name="Maeda T."/>
            <person name="Takahashi S."/>
            <person name="Yoshida T."/>
            <person name="Shimamura S."/>
            <person name="Takaki Y."/>
            <person name="Nagai Y."/>
            <person name="Toyoda A."/>
            <person name="Suzuki Y."/>
            <person name="Arimoto A."/>
            <person name="Ishii H."/>
            <person name="Satoh N."/>
            <person name="Nishiyama T."/>
            <person name="Hasebe M."/>
            <person name="Maruyama T."/>
            <person name="Minagawa J."/>
            <person name="Obokata J."/>
            <person name="Shigenobu S."/>
        </authorList>
    </citation>
    <scope>NUCLEOTIDE SEQUENCE [LARGE SCALE GENOMIC DNA]</scope>
</reference>
<dbReference type="Gene3D" id="3.10.10.10">
    <property type="entry name" value="HIV Type 1 Reverse Transcriptase, subunit A, domain 1"/>
    <property type="match status" value="1"/>
</dbReference>
<comment type="caution">
    <text evidence="1">The sequence shown here is derived from an EMBL/GenBank/DDBJ whole genome shotgun (WGS) entry which is preliminary data.</text>
</comment>
<dbReference type="Proteomes" id="UP000735302">
    <property type="component" value="Unassembled WGS sequence"/>
</dbReference>
<proteinExistence type="predicted"/>
<dbReference type="SUPFAM" id="SSF56672">
    <property type="entry name" value="DNA/RNA polymerases"/>
    <property type="match status" value="1"/>
</dbReference>
<dbReference type="InterPro" id="IPR043502">
    <property type="entry name" value="DNA/RNA_pol_sf"/>
</dbReference>
<organism evidence="1 2">
    <name type="scientific">Plakobranchus ocellatus</name>
    <dbReference type="NCBI Taxonomy" id="259542"/>
    <lineage>
        <taxon>Eukaryota</taxon>
        <taxon>Metazoa</taxon>
        <taxon>Spiralia</taxon>
        <taxon>Lophotrochozoa</taxon>
        <taxon>Mollusca</taxon>
        <taxon>Gastropoda</taxon>
        <taxon>Heterobranchia</taxon>
        <taxon>Euthyneura</taxon>
        <taxon>Panpulmonata</taxon>
        <taxon>Sacoglossa</taxon>
        <taxon>Placobranchoidea</taxon>
        <taxon>Plakobranchidae</taxon>
        <taxon>Plakobranchus</taxon>
    </lineage>
</organism>
<dbReference type="Gene3D" id="3.30.70.270">
    <property type="match status" value="1"/>
</dbReference>
<dbReference type="EMBL" id="BLXT01000474">
    <property type="protein sequence ID" value="GFN77413.1"/>
    <property type="molecule type" value="Genomic_DNA"/>
</dbReference>
<dbReference type="AlphaFoldDB" id="A0AAV3Y346"/>
<keyword evidence="2" id="KW-1185">Reference proteome</keyword>